<reference evidence="3" key="1">
    <citation type="submission" date="2021-01" db="EMBL/GenBank/DDBJ databases">
        <authorList>
            <person name="Li R."/>
            <person name="Bekaert M."/>
        </authorList>
    </citation>
    <scope>NUCLEOTIDE SEQUENCE</scope>
    <source>
        <strain evidence="3">Farmed</strain>
    </source>
</reference>
<dbReference type="Pfam" id="PF04087">
    <property type="entry name" value="DUF389"/>
    <property type="match status" value="1"/>
</dbReference>
<sequence length="580" mass="64022">MTTSPENVNEGKTGKECPSNESTEEINSATIETLAPRSPEITMLDFITKEPLETQLQNLLESMSIKNVNWSNVEGYKQALFIDSGDPIKVEEILENLMSIGIGQKIVGSSVSLFPATVHIENTDINKEDDSLLKLQKENENEFKNSVKSRMIVAQVVQIVRSNAVFTFDYCMLIILASMIAVIGLIENSSVILVASMLISPLMGPILAGTFGITIRNSPLRNLGIRSECIGLTLCIICGFIGGLLVGAIQHQGLTGYMDEWPTMEMKSRGMSRSLWVGVFIALPSGAGVSLSILGGNIGSLVGVAISASLLPPAVNAGMLWAFALLTIISPLENVTLNNSSTVIVSELGCLPFQDNAYEPIYSCNITKEMGIMGAVSLLLTFINIICIFFVGVIMLKIKEVLPLTSSANTVEFWGSDLKVARDSYKTMKGSESASLHQKFKNEWEKLTKSSQFEENSMKRNNIHFERILQDISTSLPYNPYWTLPYKLQSSEENQTAHTIHSLSYSKLCNYETIIPSPGILMARPFSFPNYKEEVPTKKSKRHKKIRFTPTIVKTKKNKFIVTSVPESTLLKTSINEEML</sequence>
<dbReference type="EMBL" id="CAHIKZ030003282">
    <property type="protein sequence ID" value="CAE1298353.1"/>
    <property type="molecule type" value="Genomic_DNA"/>
</dbReference>
<comment type="caution">
    <text evidence="3">The sequence shown here is derived from an EMBL/GenBank/DDBJ whole genome shotgun (WGS) entry which is preliminary data.</text>
</comment>
<feature type="transmembrane region" description="Helical" evidence="2">
    <location>
        <begin position="301"/>
        <end position="329"/>
    </location>
</feature>
<dbReference type="OrthoDB" id="543859at2759"/>
<feature type="transmembrane region" description="Helical" evidence="2">
    <location>
        <begin position="372"/>
        <end position="396"/>
    </location>
</feature>
<feature type="transmembrane region" description="Helical" evidence="2">
    <location>
        <begin position="165"/>
        <end position="186"/>
    </location>
</feature>
<protein>
    <recommendedName>
        <fullName evidence="5">DUF389 domain-containing protein</fullName>
    </recommendedName>
</protein>
<organism evidence="3 4">
    <name type="scientific">Acanthosepion pharaonis</name>
    <name type="common">Pharaoh cuttlefish</name>
    <name type="synonym">Sepia pharaonis</name>
    <dbReference type="NCBI Taxonomy" id="158019"/>
    <lineage>
        <taxon>Eukaryota</taxon>
        <taxon>Metazoa</taxon>
        <taxon>Spiralia</taxon>
        <taxon>Lophotrochozoa</taxon>
        <taxon>Mollusca</taxon>
        <taxon>Cephalopoda</taxon>
        <taxon>Coleoidea</taxon>
        <taxon>Decapodiformes</taxon>
        <taxon>Sepiida</taxon>
        <taxon>Sepiina</taxon>
        <taxon>Sepiidae</taxon>
        <taxon>Acanthosepion</taxon>
    </lineage>
</organism>
<feature type="transmembrane region" description="Helical" evidence="2">
    <location>
        <begin position="274"/>
        <end position="294"/>
    </location>
</feature>
<evidence type="ECO:0000256" key="1">
    <source>
        <dbReference type="SAM" id="MobiDB-lite"/>
    </source>
</evidence>
<keyword evidence="4" id="KW-1185">Reference proteome</keyword>
<name>A0A812DFH6_ACAPH</name>
<gene>
    <name evidence="3" type="ORF">SPHA_52541</name>
</gene>
<evidence type="ECO:0000313" key="3">
    <source>
        <dbReference type="EMBL" id="CAE1298353.1"/>
    </source>
</evidence>
<dbReference type="InterPro" id="IPR005240">
    <property type="entry name" value="DUF389"/>
</dbReference>
<feature type="region of interest" description="Disordered" evidence="1">
    <location>
        <begin position="1"/>
        <end position="26"/>
    </location>
</feature>
<keyword evidence="2" id="KW-1133">Transmembrane helix</keyword>
<evidence type="ECO:0008006" key="5">
    <source>
        <dbReference type="Google" id="ProtNLM"/>
    </source>
</evidence>
<dbReference type="Proteomes" id="UP000597762">
    <property type="component" value="Unassembled WGS sequence"/>
</dbReference>
<dbReference type="PANTHER" id="PTHR20992">
    <property type="entry name" value="AT15442P-RELATED"/>
    <property type="match status" value="1"/>
</dbReference>
<keyword evidence="2" id="KW-0472">Membrane</keyword>
<dbReference type="PANTHER" id="PTHR20992:SF9">
    <property type="entry name" value="AT15442P-RELATED"/>
    <property type="match status" value="1"/>
</dbReference>
<evidence type="ECO:0000256" key="2">
    <source>
        <dbReference type="SAM" id="Phobius"/>
    </source>
</evidence>
<feature type="transmembrane region" description="Helical" evidence="2">
    <location>
        <begin position="192"/>
        <end position="217"/>
    </location>
</feature>
<feature type="transmembrane region" description="Helical" evidence="2">
    <location>
        <begin position="229"/>
        <end position="254"/>
    </location>
</feature>
<keyword evidence="2" id="KW-0812">Transmembrane</keyword>
<proteinExistence type="predicted"/>
<evidence type="ECO:0000313" key="4">
    <source>
        <dbReference type="Proteomes" id="UP000597762"/>
    </source>
</evidence>
<dbReference type="AlphaFoldDB" id="A0A812DFH6"/>
<accession>A0A812DFH6</accession>